<dbReference type="Proteomes" id="UP001202248">
    <property type="component" value="Unassembled WGS sequence"/>
</dbReference>
<protein>
    <submittedName>
        <fullName evidence="2">Uncharacterized protein</fullName>
    </submittedName>
</protein>
<sequence>MLKKKTALFAIAFLLGFVQLKAQDNQEQQKKAAEWVADLKLSDAMKKIKFRRQLPIILQQLRIGTMLIL</sequence>
<accession>A0ABS9SI23</accession>
<organism evidence="2 3">
    <name type="scientific">Niabella ginsengisoli</name>
    <dbReference type="NCBI Taxonomy" id="522298"/>
    <lineage>
        <taxon>Bacteria</taxon>
        <taxon>Pseudomonadati</taxon>
        <taxon>Bacteroidota</taxon>
        <taxon>Chitinophagia</taxon>
        <taxon>Chitinophagales</taxon>
        <taxon>Chitinophagaceae</taxon>
        <taxon>Niabella</taxon>
    </lineage>
</organism>
<feature type="signal peptide" evidence="1">
    <location>
        <begin position="1"/>
        <end position="22"/>
    </location>
</feature>
<reference evidence="2 3" key="1">
    <citation type="submission" date="2022-02" db="EMBL/GenBank/DDBJ databases">
        <authorList>
            <person name="Min J."/>
        </authorList>
    </citation>
    <scope>NUCLEOTIDE SEQUENCE [LARGE SCALE GENOMIC DNA]</scope>
    <source>
        <strain evidence="2 3">GR10-1</strain>
    </source>
</reference>
<name>A0ABS9SI23_9BACT</name>
<feature type="chain" id="PRO_5045877334" evidence="1">
    <location>
        <begin position="23"/>
        <end position="69"/>
    </location>
</feature>
<dbReference type="RefSeq" id="WP_240827175.1">
    <property type="nucleotide sequence ID" value="NZ_JAKWBL010000001.1"/>
</dbReference>
<dbReference type="EMBL" id="JAKWBL010000001">
    <property type="protein sequence ID" value="MCH5597814.1"/>
    <property type="molecule type" value="Genomic_DNA"/>
</dbReference>
<proteinExistence type="predicted"/>
<comment type="caution">
    <text evidence="2">The sequence shown here is derived from an EMBL/GenBank/DDBJ whole genome shotgun (WGS) entry which is preliminary data.</text>
</comment>
<gene>
    <name evidence="2" type="ORF">MKP09_07800</name>
</gene>
<evidence type="ECO:0000313" key="2">
    <source>
        <dbReference type="EMBL" id="MCH5597814.1"/>
    </source>
</evidence>
<evidence type="ECO:0000313" key="3">
    <source>
        <dbReference type="Proteomes" id="UP001202248"/>
    </source>
</evidence>
<keyword evidence="3" id="KW-1185">Reference proteome</keyword>
<keyword evidence="1" id="KW-0732">Signal</keyword>
<evidence type="ECO:0000256" key="1">
    <source>
        <dbReference type="SAM" id="SignalP"/>
    </source>
</evidence>